<dbReference type="InterPro" id="IPR001173">
    <property type="entry name" value="Glyco_trans_2-like"/>
</dbReference>
<proteinExistence type="predicted"/>
<reference evidence="2 3" key="1">
    <citation type="journal article" date="2015" name="Genome Announc.">
        <title>Genome Sequence of 'Candidatus Thioglobus autotrophica' Strain EF1, a Chemoautotroph from the SUP05 Clade of Marine Gammaproteobacteria.</title>
        <authorList>
            <person name="Shah V."/>
            <person name="Morris R.M."/>
        </authorList>
    </citation>
    <scope>NUCLEOTIDE SEQUENCE [LARGE SCALE GENOMIC DNA]</scope>
    <source>
        <strain evidence="2 3">EF1</strain>
    </source>
</reference>
<dbReference type="RefSeq" id="WP_053951074.1">
    <property type="nucleotide sequence ID" value="NZ_CP010552.1"/>
</dbReference>
<evidence type="ECO:0000313" key="3">
    <source>
        <dbReference type="Proteomes" id="UP000058020"/>
    </source>
</evidence>
<dbReference type="AlphaFoldDB" id="A0A0M4NVU9"/>
<evidence type="ECO:0000259" key="1">
    <source>
        <dbReference type="Pfam" id="PF00535"/>
    </source>
</evidence>
<dbReference type="OrthoDB" id="276604at2"/>
<dbReference type="Proteomes" id="UP000058020">
    <property type="component" value="Chromosome"/>
</dbReference>
<name>A0A0M4NVU9_9GAMM</name>
<dbReference type="InterPro" id="IPR029044">
    <property type="entry name" value="Nucleotide-diphossugar_trans"/>
</dbReference>
<gene>
    <name evidence="2" type="ORF">SP60_02130</name>
</gene>
<dbReference type="KEGG" id="tho:SP60_02130"/>
<dbReference type="Pfam" id="PF00535">
    <property type="entry name" value="Glycos_transf_2"/>
    <property type="match status" value="1"/>
</dbReference>
<sequence>MSDNQVVVILPAYNERLTIVDTILDFAKELPKAKIIVIDNNSNDGTFELALSAIIENNIKGEVLIESFQGKGFAMRKAFKEIDADIYMGHDNLSDSFLNIPSKTL</sequence>
<keyword evidence="3" id="KW-1185">Reference proteome</keyword>
<dbReference type="EMBL" id="CP010552">
    <property type="protein sequence ID" value="ALE52143.1"/>
    <property type="molecule type" value="Genomic_DNA"/>
</dbReference>
<feature type="domain" description="Glycosyltransferase 2-like" evidence="1">
    <location>
        <begin position="8"/>
        <end position="87"/>
    </location>
</feature>
<accession>A0A0M4NVU9</accession>
<dbReference type="SUPFAM" id="SSF53448">
    <property type="entry name" value="Nucleotide-diphospho-sugar transferases"/>
    <property type="match status" value="1"/>
</dbReference>
<dbReference type="Gene3D" id="3.90.550.10">
    <property type="entry name" value="Spore Coat Polysaccharide Biosynthesis Protein SpsA, Chain A"/>
    <property type="match status" value="1"/>
</dbReference>
<organism evidence="2 3">
    <name type="scientific">Candidatus Thioglobus autotrophicus</name>
    <dbReference type="NCBI Taxonomy" id="1705394"/>
    <lineage>
        <taxon>Bacteria</taxon>
        <taxon>Pseudomonadati</taxon>
        <taxon>Pseudomonadota</taxon>
        <taxon>Gammaproteobacteria</taxon>
        <taxon>Candidatus Pseudothioglobaceae</taxon>
        <taxon>Candidatus Thioglobus</taxon>
    </lineage>
</organism>
<evidence type="ECO:0000313" key="2">
    <source>
        <dbReference type="EMBL" id="ALE52143.1"/>
    </source>
</evidence>
<protein>
    <recommendedName>
        <fullName evidence="1">Glycosyltransferase 2-like domain-containing protein</fullName>
    </recommendedName>
</protein>